<reference evidence="3 4" key="1">
    <citation type="submission" date="2019-10" db="EMBL/GenBank/DDBJ databases">
        <title>Nocardia macrotermitis sp. nov. and Nocardia aurantia sp. nov., isolated from the gut of fungus growing-termite Macrotermes natalensis.</title>
        <authorList>
            <person name="Benndorf R."/>
            <person name="Schwitalla J."/>
            <person name="Martin K."/>
            <person name="De Beer W."/>
            <person name="Kaster A.-K."/>
            <person name="Vollmers J."/>
            <person name="Poulsen M."/>
            <person name="Beemelmanns C."/>
        </authorList>
    </citation>
    <scope>NUCLEOTIDE SEQUENCE [LARGE SCALE GENOMIC DNA]</scope>
    <source>
        <strain evidence="3 4">RB56</strain>
    </source>
</reference>
<gene>
    <name evidence="3" type="ORF">NRB56_28970</name>
</gene>
<comment type="caution">
    <text evidence="3">The sequence shown here is derived from an EMBL/GenBank/DDBJ whole genome shotgun (WGS) entry which is preliminary data.</text>
</comment>
<keyword evidence="2" id="KW-0472">Membrane</keyword>
<feature type="region of interest" description="Disordered" evidence="1">
    <location>
        <begin position="146"/>
        <end position="189"/>
    </location>
</feature>
<dbReference type="Gene3D" id="3.30.530.20">
    <property type="match status" value="1"/>
</dbReference>
<dbReference type="InterPro" id="IPR010419">
    <property type="entry name" value="CO_DH_gsu"/>
</dbReference>
<keyword evidence="2" id="KW-0812">Transmembrane</keyword>
<dbReference type="Pfam" id="PF06240">
    <property type="entry name" value="COXG"/>
    <property type="match status" value="1"/>
</dbReference>
<name>A0A7K0DR67_9NOCA</name>
<feature type="compositionally biased region" description="Low complexity" evidence="1">
    <location>
        <begin position="159"/>
        <end position="183"/>
    </location>
</feature>
<feature type="transmembrane region" description="Helical" evidence="2">
    <location>
        <begin position="202"/>
        <end position="219"/>
    </location>
</feature>
<evidence type="ECO:0000313" key="3">
    <source>
        <dbReference type="EMBL" id="MQY27314.1"/>
    </source>
</evidence>
<dbReference type="Proteomes" id="UP000431401">
    <property type="component" value="Unassembled WGS sequence"/>
</dbReference>
<organism evidence="3 4">
    <name type="scientific">Nocardia aurantia</name>
    <dbReference type="NCBI Taxonomy" id="2585199"/>
    <lineage>
        <taxon>Bacteria</taxon>
        <taxon>Bacillati</taxon>
        <taxon>Actinomycetota</taxon>
        <taxon>Actinomycetes</taxon>
        <taxon>Mycobacteriales</taxon>
        <taxon>Nocardiaceae</taxon>
        <taxon>Nocardia</taxon>
    </lineage>
</organism>
<dbReference type="PANTHER" id="PTHR38588:SF1">
    <property type="entry name" value="BLL0334 PROTEIN"/>
    <property type="match status" value="1"/>
</dbReference>
<dbReference type="PANTHER" id="PTHR38588">
    <property type="entry name" value="BLL0334 PROTEIN"/>
    <property type="match status" value="1"/>
</dbReference>
<protein>
    <recommendedName>
        <fullName evidence="5">Carbon monoxide dehydrogenase</fullName>
    </recommendedName>
</protein>
<dbReference type="EMBL" id="WEGI01000006">
    <property type="protein sequence ID" value="MQY27314.1"/>
    <property type="molecule type" value="Genomic_DNA"/>
</dbReference>
<feature type="compositionally biased region" description="Polar residues" evidence="1">
    <location>
        <begin position="146"/>
        <end position="158"/>
    </location>
</feature>
<dbReference type="InterPro" id="IPR023393">
    <property type="entry name" value="START-like_dom_sf"/>
</dbReference>
<dbReference type="SUPFAM" id="SSF55961">
    <property type="entry name" value="Bet v1-like"/>
    <property type="match status" value="1"/>
</dbReference>
<dbReference type="CDD" id="cd07823">
    <property type="entry name" value="SRPBCC_5"/>
    <property type="match status" value="1"/>
</dbReference>
<evidence type="ECO:0000256" key="1">
    <source>
        <dbReference type="SAM" id="MobiDB-lite"/>
    </source>
</evidence>
<accession>A0A7K0DR67</accession>
<keyword evidence="2" id="KW-1133">Transmembrane helix</keyword>
<evidence type="ECO:0008006" key="5">
    <source>
        <dbReference type="Google" id="ProtNLM"/>
    </source>
</evidence>
<dbReference type="RefSeq" id="WP_153342356.1">
    <property type="nucleotide sequence ID" value="NZ_WEGI01000006.1"/>
</dbReference>
<dbReference type="OrthoDB" id="9808623at2"/>
<evidence type="ECO:0000256" key="2">
    <source>
        <dbReference type="SAM" id="Phobius"/>
    </source>
</evidence>
<keyword evidence="4" id="KW-1185">Reference proteome</keyword>
<dbReference type="AlphaFoldDB" id="A0A7K0DR67"/>
<evidence type="ECO:0000313" key="4">
    <source>
        <dbReference type="Proteomes" id="UP000431401"/>
    </source>
</evidence>
<sequence>MKLENTFTIPVPAADAWKVLLDLERITPCVPGAALTGRDGDSYQGRMKVKLGPIGLSYSGTITIVSADDTTRIAVLEGGGREARGNGTANATITLRLAENNGTTNVFVDTDLNITGKPAQFGRGALAEVAATLLGQFATNLASELTSDARTTSPAVSSTGTPGAEIPAAAPTAPATPTTLRAPARPPAEPIDLLGSTGLRRPITIAAAVAGSALLIVLLRHTRKNHEIR</sequence>
<proteinExistence type="predicted"/>